<evidence type="ECO:0000313" key="5">
    <source>
        <dbReference type="Proteomes" id="UP000700908"/>
    </source>
</evidence>
<evidence type="ECO:0000313" key="4">
    <source>
        <dbReference type="EMBL" id="MBY4796915.1"/>
    </source>
</evidence>
<reference evidence="4 5" key="1">
    <citation type="submission" date="2021-08" db="EMBL/GenBank/DDBJ databases">
        <title>Collinsella faecalis sp. nov. isolated from swine faeces.</title>
        <authorList>
            <person name="Oh B.S."/>
            <person name="Lee J.H."/>
        </authorList>
    </citation>
    <scope>NUCLEOTIDE SEQUENCE [LARGE SCALE GENOMIC DNA]</scope>
    <source>
        <strain evidence="4 5">AGMB00827</strain>
    </source>
</reference>
<keyword evidence="1 2" id="KW-0238">DNA-binding</keyword>
<dbReference type="InterPro" id="IPR001647">
    <property type="entry name" value="HTH_TetR"/>
</dbReference>
<dbReference type="PANTHER" id="PTHR43479">
    <property type="entry name" value="ACREF/ENVCD OPERON REPRESSOR-RELATED"/>
    <property type="match status" value="1"/>
</dbReference>
<gene>
    <name evidence="4" type="ORF">K6V98_00845</name>
</gene>
<keyword evidence="5" id="KW-1185">Reference proteome</keyword>
<evidence type="ECO:0000256" key="2">
    <source>
        <dbReference type="PROSITE-ProRule" id="PRU00335"/>
    </source>
</evidence>
<dbReference type="Proteomes" id="UP000700908">
    <property type="component" value="Unassembled WGS sequence"/>
</dbReference>
<proteinExistence type="predicted"/>
<comment type="caution">
    <text evidence="4">The sequence shown here is derived from an EMBL/GenBank/DDBJ whole genome shotgun (WGS) entry which is preliminary data.</text>
</comment>
<dbReference type="PANTHER" id="PTHR43479:SF7">
    <property type="entry name" value="TETR-FAMILY TRANSCRIPTIONAL REGULATOR"/>
    <property type="match status" value="1"/>
</dbReference>
<dbReference type="Gene3D" id="1.10.357.10">
    <property type="entry name" value="Tetracycline Repressor, domain 2"/>
    <property type="match status" value="1"/>
</dbReference>
<feature type="domain" description="HTH tetR-type" evidence="3">
    <location>
        <begin position="9"/>
        <end position="69"/>
    </location>
</feature>
<dbReference type="SUPFAM" id="SSF46689">
    <property type="entry name" value="Homeodomain-like"/>
    <property type="match status" value="1"/>
</dbReference>
<evidence type="ECO:0000256" key="1">
    <source>
        <dbReference type="ARBA" id="ARBA00023125"/>
    </source>
</evidence>
<feature type="DNA-binding region" description="H-T-H motif" evidence="2">
    <location>
        <begin position="32"/>
        <end position="51"/>
    </location>
</feature>
<name>A0ABS7MIJ3_9ACTN</name>
<evidence type="ECO:0000259" key="3">
    <source>
        <dbReference type="PROSITE" id="PS50977"/>
    </source>
</evidence>
<organism evidence="4 5">
    <name type="scientific">Collinsella ureilytica</name>
    <dbReference type="NCBI Taxonomy" id="2869515"/>
    <lineage>
        <taxon>Bacteria</taxon>
        <taxon>Bacillati</taxon>
        <taxon>Actinomycetota</taxon>
        <taxon>Coriobacteriia</taxon>
        <taxon>Coriobacteriales</taxon>
        <taxon>Coriobacteriaceae</taxon>
        <taxon>Collinsella</taxon>
    </lineage>
</organism>
<dbReference type="PROSITE" id="PS50977">
    <property type="entry name" value="HTH_TETR_2"/>
    <property type="match status" value="1"/>
</dbReference>
<dbReference type="InterPro" id="IPR009057">
    <property type="entry name" value="Homeodomain-like_sf"/>
</dbReference>
<dbReference type="EMBL" id="JAIMFO010000004">
    <property type="protein sequence ID" value="MBY4796915.1"/>
    <property type="molecule type" value="Genomic_DNA"/>
</dbReference>
<dbReference type="RefSeq" id="WP_222198636.1">
    <property type="nucleotide sequence ID" value="NZ_JAIMFO010000004.1"/>
</dbReference>
<dbReference type="Pfam" id="PF00440">
    <property type="entry name" value="TetR_N"/>
    <property type="match status" value="1"/>
</dbReference>
<accession>A0ABS7MIJ3</accession>
<sequence length="184" mass="21472">MNRRSAAVEQTRLNLREAFWELYSEKPVEKITIREITDRAGYNRATFYLHFRDVYDLFEQIEREILNEVRALVNERLLKDDTFDLSRHMGSIVRLAQHHERYLPRLMGPYGDPSFIQQMKVILAPLPDRFILPAEGLSDQERSVLRELYLAGLLGAISSWLAQTERMPTAELVTLIVAALRPRC</sequence>
<dbReference type="InterPro" id="IPR050624">
    <property type="entry name" value="HTH-type_Tx_Regulator"/>
</dbReference>
<protein>
    <submittedName>
        <fullName evidence="4">TetR/AcrR family transcriptional regulator</fullName>
    </submittedName>
</protein>